<keyword evidence="4 9" id="KW-0808">Transferase</keyword>
<comment type="similarity">
    <text evidence="9">Belongs to the anthranilate phosphoribosyltransferase family.</text>
</comment>
<feature type="binding site" evidence="9">
    <location>
        <position position="110"/>
    </location>
    <ligand>
        <name>anthranilate</name>
        <dbReference type="ChEBI" id="CHEBI:16567"/>
        <label>1</label>
    </ligand>
</feature>
<evidence type="ECO:0000256" key="2">
    <source>
        <dbReference type="ARBA" id="ARBA00022605"/>
    </source>
</evidence>
<dbReference type="InterPro" id="IPR036320">
    <property type="entry name" value="Glycosyl_Trfase_fam3_N_dom_sf"/>
</dbReference>
<dbReference type="GO" id="GO:0000287">
    <property type="term" value="F:magnesium ion binding"/>
    <property type="evidence" value="ECO:0007669"/>
    <property type="project" value="UniProtKB-UniRule"/>
</dbReference>
<reference evidence="13" key="1">
    <citation type="submission" date="2015-07" db="EMBL/GenBank/DDBJ databases">
        <title>Fjat-14235 jcm11544.</title>
        <authorList>
            <person name="Liu B."/>
            <person name="Wang J."/>
            <person name="Zhu Y."/>
            <person name="Liu G."/>
            <person name="Chen Q."/>
            <person name="Chen Z."/>
            <person name="Lan J."/>
            <person name="Che J."/>
            <person name="Ge C."/>
            <person name="Shi H."/>
            <person name="Pan Z."/>
            <person name="Liu X."/>
        </authorList>
    </citation>
    <scope>NUCLEOTIDE SEQUENCE [LARGE SCALE GENOMIC DNA]</scope>
    <source>
        <strain evidence="13">JCM 11544</strain>
    </source>
</reference>
<dbReference type="Gene3D" id="1.20.970.10">
    <property type="entry name" value="Transferase, Pyrimidine Nucleoside Phosphorylase, Chain C"/>
    <property type="match status" value="1"/>
</dbReference>
<comment type="pathway">
    <text evidence="1 9">Amino-acid biosynthesis; L-tryptophan biosynthesis; L-tryptophan from chorismate: step 2/5.</text>
</comment>
<feature type="domain" description="Glycosyl transferase family 3" evidence="10">
    <location>
        <begin position="72"/>
        <end position="323"/>
    </location>
</feature>
<dbReference type="InterPro" id="IPR005940">
    <property type="entry name" value="Anthranilate_Pribosyl_Tfrase"/>
</dbReference>
<evidence type="ECO:0000256" key="3">
    <source>
        <dbReference type="ARBA" id="ARBA00022676"/>
    </source>
</evidence>
<dbReference type="SUPFAM" id="SSF47648">
    <property type="entry name" value="Nucleoside phosphorylase/phosphoribosyltransferase N-terminal domain"/>
    <property type="match status" value="1"/>
</dbReference>
<dbReference type="NCBIfam" id="TIGR01245">
    <property type="entry name" value="trpD"/>
    <property type="match status" value="1"/>
</dbReference>
<evidence type="ECO:0000256" key="1">
    <source>
        <dbReference type="ARBA" id="ARBA00004907"/>
    </source>
</evidence>
<comment type="catalytic activity">
    <reaction evidence="7 9">
        <text>N-(5-phospho-beta-D-ribosyl)anthranilate + diphosphate = 5-phospho-alpha-D-ribose 1-diphosphate + anthranilate</text>
        <dbReference type="Rhea" id="RHEA:11768"/>
        <dbReference type="ChEBI" id="CHEBI:16567"/>
        <dbReference type="ChEBI" id="CHEBI:18277"/>
        <dbReference type="ChEBI" id="CHEBI:33019"/>
        <dbReference type="ChEBI" id="CHEBI:58017"/>
        <dbReference type="EC" id="2.4.2.18"/>
    </reaction>
</comment>
<feature type="domain" description="Glycosyl transferase family 3 N-terminal" evidence="11">
    <location>
        <begin position="2"/>
        <end position="64"/>
    </location>
</feature>
<keyword evidence="3 9" id="KW-0328">Glycosyltransferase</keyword>
<dbReference type="PATRIC" id="fig|189381.12.peg.911"/>
<sequence length="343" mass="37237">MKHVLNKLSDGHSLGREEMREAVREMLQEGTTESEIACFLTLLRIKGETVDEITALVEVLREQAMPVRKLEQGVMDNCGTGGDRSQSFNISTTSAFVLAGAGVKVAKHGNRSITSRTGSADVLEGLGVALDFDGEEIEELLNRNNIAFLYAPFVHKSLKKVMKVRREMKIPTIFNLIGPLTNPVQLDTQLVGVFRRDKLETMAEVLRELGRKRAVVLNGAGQMDEASLAGENHLTILEDDRISSVILKAEDVGLNSYGNEEINGGSAGENAAILMNVLEGREGAHLDTVLFNSGIGLYASGKAGTISEGVHLARESIRSGNALNALQSMIHYSANRRKKVIPS</sequence>
<name>A0A0M0GQ84_9BACI</name>
<comment type="caution">
    <text evidence="9">Lacks conserved residue(s) required for the propagation of feature annotation.</text>
</comment>
<evidence type="ECO:0000256" key="4">
    <source>
        <dbReference type="ARBA" id="ARBA00022679"/>
    </source>
</evidence>
<feature type="binding site" evidence="9">
    <location>
        <position position="165"/>
    </location>
    <ligand>
        <name>anthranilate</name>
        <dbReference type="ChEBI" id="CHEBI:16567"/>
        <label>2</label>
    </ligand>
</feature>
<feature type="binding site" evidence="9">
    <location>
        <begin position="89"/>
        <end position="92"/>
    </location>
    <ligand>
        <name>5-phospho-alpha-D-ribose 1-diphosphate</name>
        <dbReference type="ChEBI" id="CHEBI:58017"/>
    </ligand>
</feature>
<feature type="binding site" evidence="9">
    <location>
        <position position="79"/>
    </location>
    <ligand>
        <name>5-phospho-alpha-D-ribose 1-diphosphate</name>
        <dbReference type="ChEBI" id="CHEBI:58017"/>
    </ligand>
</feature>
<dbReference type="Gene3D" id="3.40.1030.10">
    <property type="entry name" value="Nucleoside phosphorylase/phosphoribosyltransferase catalytic domain"/>
    <property type="match status" value="1"/>
</dbReference>
<dbReference type="GO" id="GO:0004048">
    <property type="term" value="F:anthranilate phosphoribosyltransferase activity"/>
    <property type="evidence" value="ECO:0007669"/>
    <property type="project" value="UniProtKB-UniRule"/>
</dbReference>
<feature type="binding site" evidence="9">
    <location>
        <begin position="82"/>
        <end position="83"/>
    </location>
    <ligand>
        <name>5-phospho-alpha-D-ribose 1-diphosphate</name>
        <dbReference type="ChEBI" id="CHEBI:58017"/>
    </ligand>
</feature>
<dbReference type="Pfam" id="PF02885">
    <property type="entry name" value="Glycos_trans_3N"/>
    <property type="match status" value="1"/>
</dbReference>
<feature type="binding site" evidence="9">
    <location>
        <position position="91"/>
    </location>
    <ligand>
        <name>Mg(2+)</name>
        <dbReference type="ChEBI" id="CHEBI:18420"/>
        <label>1</label>
    </ligand>
</feature>
<evidence type="ECO:0000256" key="8">
    <source>
        <dbReference type="ARBA" id="ARBA00061188"/>
    </source>
</evidence>
<keyword evidence="9" id="KW-0479">Metal-binding</keyword>
<evidence type="ECO:0000256" key="5">
    <source>
        <dbReference type="ARBA" id="ARBA00022822"/>
    </source>
</evidence>
<keyword evidence="9" id="KW-0460">Magnesium</keyword>
<dbReference type="FunFam" id="3.40.1030.10:FF:000002">
    <property type="entry name" value="Anthranilate phosphoribosyltransferase"/>
    <property type="match status" value="1"/>
</dbReference>
<dbReference type="EMBL" id="LGUE01000001">
    <property type="protein sequence ID" value="KON91672.1"/>
    <property type="molecule type" value="Genomic_DNA"/>
</dbReference>
<dbReference type="HAMAP" id="MF_00211">
    <property type="entry name" value="TrpD"/>
    <property type="match status" value="1"/>
</dbReference>
<keyword evidence="5 9" id="KW-0822">Tryptophan biosynthesis</keyword>
<keyword evidence="6 9" id="KW-0057">Aromatic amino acid biosynthesis</keyword>
<proteinExistence type="inferred from homology"/>
<dbReference type="AlphaFoldDB" id="A0A0M0GQ84"/>
<protein>
    <recommendedName>
        <fullName evidence="9">Anthranilate phosphoribosyltransferase</fullName>
        <ecNumber evidence="9">2.4.2.18</ecNumber>
    </recommendedName>
</protein>
<dbReference type="Pfam" id="PF00591">
    <property type="entry name" value="Glycos_transf_3"/>
    <property type="match status" value="1"/>
</dbReference>
<evidence type="ECO:0000259" key="10">
    <source>
        <dbReference type="Pfam" id="PF00591"/>
    </source>
</evidence>
<keyword evidence="2 9" id="KW-0028">Amino-acid biosynthesis</keyword>
<feature type="binding site" evidence="9">
    <location>
        <position position="119"/>
    </location>
    <ligand>
        <name>5-phospho-alpha-D-ribose 1-diphosphate</name>
        <dbReference type="ChEBI" id="CHEBI:58017"/>
    </ligand>
</feature>
<evidence type="ECO:0000256" key="9">
    <source>
        <dbReference type="HAMAP-Rule" id="MF_00211"/>
    </source>
</evidence>
<feature type="binding site" evidence="9">
    <location>
        <position position="87"/>
    </location>
    <ligand>
        <name>5-phospho-alpha-D-ribose 1-diphosphate</name>
        <dbReference type="ChEBI" id="CHEBI:58017"/>
    </ligand>
</feature>
<gene>
    <name evidence="9" type="primary">trpD</name>
    <name evidence="12" type="ORF">AF331_04015</name>
</gene>
<dbReference type="RefSeq" id="WP_053426861.1">
    <property type="nucleotide sequence ID" value="NZ_LGUE01000001.1"/>
</dbReference>
<dbReference type="InterPro" id="IPR017459">
    <property type="entry name" value="Glycosyl_Trfase_fam3_N_dom"/>
</dbReference>
<comment type="subunit">
    <text evidence="9">Homodimer.</text>
</comment>
<dbReference type="PANTHER" id="PTHR43285:SF2">
    <property type="entry name" value="ANTHRANILATE PHOSPHORIBOSYLTRANSFERASE"/>
    <property type="match status" value="1"/>
</dbReference>
<comment type="function">
    <text evidence="9">Catalyzes the transfer of the phosphoribosyl group of 5-phosphorylribose-1-pyrophosphate (PRPP) to anthranilate to yield N-(5'-phosphoribosyl)-anthranilate (PRA).</text>
</comment>
<dbReference type="PANTHER" id="PTHR43285">
    <property type="entry name" value="ANTHRANILATE PHOSPHORIBOSYLTRANSFERASE"/>
    <property type="match status" value="1"/>
</dbReference>
<dbReference type="UniPathway" id="UPA00035">
    <property type="reaction ID" value="UER00041"/>
</dbReference>
<comment type="caution">
    <text evidence="12">The sequence shown here is derived from an EMBL/GenBank/DDBJ whole genome shotgun (WGS) entry which is preliminary data.</text>
</comment>
<dbReference type="InterPro" id="IPR035902">
    <property type="entry name" value="Nuc_phospho_transferase"/>
</dbReference>
<feature type="binding site" evidence="9">
    <location>
        <position position="225"/>
    </location>
    <ligand>
        <name>Mg(2+)</name>
        <dbReference type="ChEBI" id="CHEBI:18420"/>
        <label>2</label>
    </ligand>
</feature>
<dbReference type="STRING" id="189381.GCA_900166615_03492"/>
<evidence type="ECO:0000259" key="11">
    <source>
        <dbReference type="Pfam" id="PF02885"/>
    </source>
</evidence>
<dbReference type="GO" id="GO:0000162">
    <property type="term" value="P:L-tryptophan biosynthetic process"/>
    <property type="evidence" value="ECO:0007669"/>
    <property type="project" value="UniProtKB-UniRule"/>
</dbReference>
<comment type="cofactor">
    <cofactor evidence="9">
        <name>Mg(2+)</name>
        <dbReference type="ChEBI" id="CHEBI:18420"/>
    </cofactor>
    <text evidence="9">Binds 2 magnesium ions per monomer.</text>
</comment>
<evidence type="ECO:0000256" key="6">
    <source>
        <dbReference type="ARBA" id="ARBA00023141"/>
    </source>
</evidence>
<evidence type="ECO:0000313" key="12">
    <source>
        <dbReference type="EMBL" id="KON91672.1"/>
    </source>
</evidence>
<feature type="binding site" evidence="9">
    <location>
        <position position="225"/>
    </location>
    <ligand>
        <name>Mg(2+)</name>
        <dbReference type="ChEBI" id="CHEBI:18420"/>
        <label>1</label>
    </ligand>
</feature>
<evidence type="ECO:0000313" key="13">
    <source>
        <dbReference type="Proteomes" id="UP000037405"/>
    </source>
</evidence>
<comment type="similarity">
    <text evidence="8">In the C-terminal section; belongs to the anthranilate phosphoribosyltransferase family.</text>
</comment>
<keyword evidence="13" id="KW-1185">Reference proteome</keyword>
<feature type="binding site" evidence="9">
    <location>
        <position position="224"/>
    </location>
    <ligand>
        <name>Mg(2+)</name>
        <dbReference type="ChEBI" id="CHEBI:18420"/>
        <label>2</label>
    </ligand>
</feature>
<dbReference type="SUPFAM" id="SSF52418">
    <property type="entry name" value="Nucleoside phosphorylase/phosphoribosyltransferase catalytic domain"/>
    <property type="match status" value="1"/>
</dbReference>
<evidence type="ECO:0000256" key="7">
    <source>
        <dbReference type="ARBA" id="ARBA00052328"/>
    </source>
</evidence>
<accession>A0A0M0GQ84</accession>
<organism evidence="12 13">
    <name type="scientific">Rossellomorea marisflavi</name>
    <dbReference type="NCBI Taxonomy" id="189381"/>
    <lineage>
        <taxon>Bacteria</taxon>
        <taxon>Bacillati</taxon>
        <taxon>Bacillota</taxon>
        <taxon>Bacilli</taxon>
        <taxon>Bacillales</taxon>
        <taxon>Bacillaceae</taxon>
        <taxon>Rossellomorea</taxon>
    </lineage>
</organism>
<feature type="binding site" evidence="9">
    <location>
        <position position="79"/>
    </location>
    <ligand>
        <name>anthranilate</name>
        <dbReference type="ChEBI" id="CHEBI:16567"/>
        <label>1</label>
    </ligand>
</feature>
<dbReference type="OrthoDB" id="9806430at2"/>
<dbReference type="GO" id="GO:0005829">
    <property type="term" value="C:cytosol"/>
    <property type="evidence" value="ECO:0007669"/>
    <property type="project" value="TreeGrafter"/>
</dbReference>
<feature type="binding site" evidence="9">
    <location>
        <begin position="107"/>
        <end position="115"/>
    </location>
    <ligand>
        <name>5-phospho-alpha-D-ribose 1-diphosphate</name>
        <dbReference type="ChEBI" id="CHEBI:58017"/>
    </ligand>
</feature>
<dbReference type="InterPro" id="IPR000312">
    <property type="entry name" value="Glycosyl_Trfase_fam3"/>
</dbReference>
<dbReference type="EC" id="2.4.2.18" evidence="9"/>
<dbReference type="Proteomes" id="UP000037405">
    <property type="component" value="Unassembled WGS sequence"/>
</dbReference>